<organism evidence="2 3">
    <name type="scientific">Arenimonas terrae</name>
    <dbReference type="NCBI Taxonomy" id="2546226"/>
    <lineage>
        <taxon>Bacteria</taxon>
        <taxon>Pseudomonadati</taxon>
        <taxon>Pseudomonadota</taxon>
        <taxon>Gammaproteobacteria</taxon>
        <taxon>Lysobacterales</taxon>
        <taxon>Lysobacteraceae</taxon>
        <taxon>Arenimonas</taxon>
    </lineage>
</organism>
<dbReference type="PANTHER" id="PTHR35010:SF4">
    <property type="entry name" value="BLL5781 PROTEIN"/>
    <property type="match status" value="1"/>
</dbReference>
<dbReference type="OrthoDB" id="2959414at2"/>
<name>A0A5C4RPP8_9GAMM</name>
<dbReference type="AlphaFoldDB" id="A0A5C4RPP8"/>
<protein>
    <submittedName>
        <fullName evidence="2">XRE family transcriptional regulator</fullName>
    </submittedName>
</protein>
<evidence type="ECO:0000259" key="1">
    <source>
        <dbReference type="PROSITE" id="PS50943"/>
    </source>
</evidence>
<dbReference type="PANTHER" id="PTHR35010">
    <property type="entry name" value="BLL4672 PROTEIN-RELATED"/>
    <property type="match status" value="1"/>
</dbReference>
<dbReference type="EMBL" id="SMDR01000005">
    <property type="protein sequence ID" value="TNJ32701.1"/>
    <property type="molecule type" value="Genomic_DNA"/>
</dbReference>
<dbReference type="SUPFAM" id="SSF47413">
    <property type="entry name" value="lambda repressor-like DNA-binding domains"/>
    <property type="match status" value="1"/>
</dbReference>
<dbReference type="CDD" id="cd00093">
    <property type="entry name" value="HTH_XRE"/>
    <property type="match status" value="1"/>
</dbReference>
<accession>A0A5C4RPP8</accession>
<sequence length="270" mass="29593">MNDKTSPAGLPSHLRTMRTTLGVSQMELAFRLGISQRHLSFVERGRAKPSRDLVLRWARETGASTEDRNAALLSAGFAPAFREFGAGHVRETPGFKALSEMLVAHEPHPGIVFNADWMIVAMTEGGQWLCRVGMADFLASMSGPLSQMDMIAALTHPGGMLSCVRNAPEVGFALLRQLRSEQLARPSLGPRVDALEESLLRRYGDDCAERPRSAGDPYLRVVMDTAWGPLSFLLVQTVFGLPHSISPASLRTELWFPTDPHTRRVMAASG</sequence>
<evidence type="ECO:0000313" key="3">
    <source>
        <dbReference type="Proteomes" id="UP000305760"/>
    </source>
</evidence>
<feature type="domain" description="HTH cro/C1-type" evidence="1">
    <location>
        <begin position="14"/>
        <end position="68"/>
    </location>
</feature>
<dbReference type="InterPro" id="IPR001387">
    <property type="entry name" value="Cro/C1-type_HTH"/>
</dbReference>
<comment type="caution">
    <text evidence="2">The sequence shown here is derived from an EMBL/GenBank/DDBJ whole genome shotgun (WGS) entry which is preliminary data.</text>
</comment>
<evidence type="ECO:0000313" key="2">
    <source>
        <dbReference type="EMBL" id="TNJ32701.1"/>
    </source>
</evidence>
<gene>
    <name evidence="2" type="ORF">E1B00_14980</name>
</gene>
<dbReference type="SMART" id="SM00530">
    <property type="entry name" value="HTH_XRE"/>
    <property type="match status" value="1"/>
</dbReference>
<dbReference type="InterPro" id="IPR041413">
    <property type="entry name" value="MLTR_LBD"/>
</dbReference>
<dbReference type="RefSeq" id="WP_139450290.1">
    <property type="nucleotide sequence ID" value="NZ_SMDR01000005.1"/>
</dbReference>
<dbReference type="InterPro" id="IPR010982">
    <property type="entry name" value="Lambda_DNA-bd_dom_sf"/>
</dbReference>
<dbReference type="Pfam" id="PF17765">
    <property type="entry name" value="MLTR_LBD"/>
    <property type="match status" value="1"/>
</dbReference>
<dbReference type="Pfam" id="PF01381">
    <property type="entry name" value="HTH_3"/>
    <property type="match status" value="1"/>
</dbReference>
<reference evidence="2 3" key="1">
    <citation type="submission" date="2019-03" db="EMBL/GenBank/DDBJ databases">
        <title>Arenimonas daejeonensis sp. nov., isolated from compost.</title>
        <authorList>
            <person name="Jeon C.O."/>
        </authorList>
    </citation>
    <scope>NUCLEOTIDE SEQUENCE [LARGE SCALE GENOMIC DNA]</scope>
    <source>
        <strain evidence="2 3">R29</strain>
    </source>
</reference>
<keyword evidence="3" id="KW-1185">Reference proteome</keyword>
<dbReference type="PROSITE" id="PS50943">
    <property type="entry name" value="HTH_CROC1"/>
    <property type="match status" value="1"/>
</dbReference>
<dbReference type="Proteomes" id="UP000305760">
    <property type="component" value="Unassembled WGS sequence"/>
</dbReference>
<dbReference type="GO" id="GO:0003677">
    <property type="term" value="F:DNA binding"/>
    <property type="evidence" value="ECO:0007669"/>
    <property type="project" value="InterPro"/>
</dbReference>
<proteinExistence type="predicted"/>
<dbReference type="Gene3D" id="1.10.260.40">
    <property type="entry name" value="lambda repressor-like DNA-binding domains"/>
    <property type="match status" value="1"/>
</dbReference>